<dbReference type="PATRIC" id="fig|1036673.3.peg.3531"/>
<dbReference type="EMBL" id="CP002869">
    <property type="protein sequence ID" value="AEI42383.1"/>
    <property type="molecule type" value="Genomic_DNA"/>
</dbReference>
<dbReference type="KEGG" id="pms:KNP414_03844"/>
<reference evidence="1 2" key="2">
    <citation type="journal article" date="2013" name="Genome Announc.">
        <title>Genome Sequence of Growth-Improving Paenibacillus mucilaginosus Strain KNP414.</title>
        <authorList>
            <person name="Lu J.J."/>
            <person name="Wang J.F."/>
            <person name="Hu X.F."/>
        </authorList>
    </citation>
    <scope>NUCLEOTIDE SEQUENCE [LARGE SCALE GENOMIC DNA]</scope>
    <source>
        <strain evidence="1 2">KNP414</strain>
    </source>
</reference>
<evidence type="ECO:0000313" key="1">
    <source>
        <dbReference type="EMBL" id="AEI42383.1"/>
    </source>
</evidence>
<dbReference type="AlphaFoldDB" id="F8F6A9"/>
<gene>
    <name evidence="1" type="ordered locus">KNP414_03844</name>
</gene>
<proteinExistence type="predicted"/>
<protein>
    <submittedName>
        <fullName evidence="1">Uncharacterized protein</fullName>
    </submittedName>
</protein>
<reference evidence="2" key="1">
    <citation type="submission" date="2011-06" db="EMBL/GenBank/DDBJ databases">
        <title>Complete genome sequence of Paenibacillus mucilaginosus KNP414.</title>
        <authorList>
            <person name="Wang J."/>
            <person name="Hu S."/>
            <person name="Hu X."/>
            <person name="Zhang B."/>
            <person name="Dong D."/>
            <person name="Zhang S."/>
            <person name="Zhao K."/>
            <person name="Wu D."/>
        </authorList>
    </citation>
    <scope>NUCLEOTIDE SEQUENCE [LARGE SCALE GENOMIC DNA]</scope>
    <source>
        <strain evidence="2">KNP414</strain>
    </source>
</reference>
<name>F8F6A9_PAEMK</name>
<accession>F8F6A9</accession>
<evidence type="ECO:0000313" key="2">
    <source>
        <dbReference type="Proteomes" id="UP000006620"/>
    </source>
</evidence>
<organism evidence="1 2">
    <name type="scientific">Paenibacillus mucilaginosus (strain KNP414)</name>
    <dbReference type="NCBI Taxonomy" id="1036673"/>
    <lineage>
        <taxon>Bacteria</taxon>
        <taxon>Bacillati</taxon>
        <taxon>Bacillota</taxon>
        <taxon>Bacilli</taxon>
        <taxon>Bacillales</taxon>
        <taxon>Paenibacillaceae</taxon>
        <taxon>Paenibacillus</taxon>
    </lineage>
</organism>
<dbReference type="HOGENOM" id="CLU_3313833_0_0_9"/>
<sequence length="39" mass="4603">MYKSKGIPDGIPKTPPYIYLKQENEVYEYTYPKPFFTVG</sequence>
<dbReference type="Proteomes" id="UP000006620">
    <property type="component" value="Chromosome"/>
</dbReference>